<comment type="similarity">
    <text evidence="1">Belongs to the short-chain dehydrogenases/reductases (SDR) family.</text>
</comment>
<dbReference type="FunFam" id="3.40.50.720:FF:000084">
    <property type="entry name" value="Short-chain dehydrogenase reductase"/>
    <property type="match status" value="1"/>
</dbReference>
<evidence type="ECO:0000313" key="4">
    <source>
        <dbReference type="Proteomes" id="UP000321225"/>
    </source>
</evidence>
<evidence type="ECO:0000256" key="2">
    <source>
        <dbReference type="ARBA" id="ARBA00023002"/>
    </source>
</evidence>
<dbReference type="PANTHER" id="PTHR24321:SF12">
    <property type="entry name" value="SHORT-CHAIN DEHYDROGENASE_REDUCTASE FAMILY, PUTATIVE (AFU_ORTHOLOGUE AFUA_5G14340)-RELATED"/>
    <property type="match status" value="1"/>
</dbReference>
<protein>
    <submittedName>
        <fullName evidence="3">3-ketoacyl-ACP reductase</fullName>
    </submittedName>
</protein>
<reference evidence="3 4" key="1">
    <citation type="submission" date="2019-07" db="EMBL/GenBank/DDBJ databases">
        <title>Whole genome shotgun sequence of Microbacterium aerolatum NBRC 103071.</title>
        <authorList>
            <person name="Hosoyama A."/>
            <person name="Uohara A."/>
            <person name="Ohji S."/>
            <person name="Ichikawa N."/>
        </authorList>
    </citation>
    <scope>NUCLEOTIDE SEQUENCE [LARGE SCALE GENOMIC DNA]</scope>
    <source>
        <strain evidence="3 4">NBRC 103071</strain>
    </source>
</reference>
<dbReference type="InterPro" id="IPR020904">
    <property type="entry name" value="Sc_DH/Rdtase_CS"/>
</dbReference>
<dbReference type="GO" id="GO:0016491">
    <property type="term" value="F:oxidoreductase activity"/>
    <property type="evidence" value="ECO:0007669"/>
    <property type="project" value="UniProtKB-KW"/>
</dbReference>
<dbReference type="Proteomes" id="UP000321225">
    <property type="component" value="Unassembled WGS sequence"/>
</dbReference>
<keyword evidence="2" id="KW-0560">Oxidoreductase</keyword>
<evidence type="ECO:0000256" key="1">
    <source>
        <dbReference type="ARBA" id="ARBA00006484"/>
    </source>
</evidence>
<dbReference type="AlphaFoldDB" id="A0A511AHB7"/>
<dbReference type="SUPFAM" id="SSF51735">
    <property type="entry name" value="NAD(P)-binding Rossmann-fold domains"/>
    <property type="match status" value="1"/>
</dbReference>
<comment type="caution">
    <text evidence="3">The sequence shown here is derived from an EMBL/GenBank/DDBJ whole genome shotgun (WGS) entry which is preliminary data.</text>
</comment>
<keyword evidence="4" id="KW-1185">Reference proteome</keyword>
<dbReference type="EMBL" id="BJUW01000015">
    <property type="protein sequence ID" value="GEK87580.1"/>
    <property type="molecule type" value="Genomic_DNA"/>
</dbReference>
<dbReference type="InterPro" id="IPR002347">
    <property type="entry name" value="SDR_fam"/>
</dbReference>
<dbReference type="RefSeq" id="WP_147040348.1">
    <property type="nucleotide sequence ID" value="NZ_BJUW01000015.1"/>
</dbReference>
<proteinExistence type="inferred from homology"/>
<dbReference type="PRINTS" id="PR00081">
    <property type="entry name" value="GDHRDH"/>
</dbReference>
<dbReference type="Gene3D" id="3.40.50.720">
    <property type="entry name" value="NAD(P)-binding Rossmann-like Domain"/>
    <property type="match status" value="1"/>
</dbReference>
<dbReference type="PANTHER" id="PTHR24321">
    <property type="entry name" value="DEHYDROGENASES, SHORT CHAIN"/>
    <property type="match status" value="1"/>
</dbReference>
<dbReference type="OrthoDB" id="286404at2"/>
<dbReference type="PROSITE" id="PS00061">
    <property type="entry name" value="ADH_SHORT"/>
    <property type="match status" value="1"/>
</dbReference>
<dbReference type="PRINTS" id="PR00080">
    <property type="entry name" value="SDRFAMILY"/>
</dbReference>
<gene>
    <name evidence="3" type="ORF">MAE01_27560</name>
</gene>
<sequence length="255" mass="26389">MFAELRDRVVLVTGGASGIGAGIVDAFLAEGATVVSADLSLPDGLSPARDDEWTVRLDVGDERAVEQALDAVTAAVGLIDVVVTAAGTSTMGFATETTSADWDRNLDVNAKGSFLVARGVARRLLDAGRTGRIVFISSQAGKNGYRGMTAYVASKHAVLGVTKTMAVELAPHGITVNAICPGIIETPMKHRERIEGGAIRGMTAEEVAAEDRSQVPLGRTGTTQDVAGVALFLASDLASYMTGQGLNVTGGMTMH</sequence>
<evidence type="ECO:0000313" key="3">
    <source>
        <dbReference type="EMBL" id="GEK87580.1"/>
    </source>
</evidence>
<dbReference type="Pfam" id="PF13561">
    <property type="entry name" value="adh_short_C2"/>
    <property type="match status" value="1"/>
</dbReference>
<organism evidence="3 4">
    <name type="scientific">Microbacterium aerolatum</name>
    <dbReference type="NCBI Taxonomy" id="153731"/>
    <lineage>
        <taxon>Bacteria</taxon>
        <taxon>Bacillati</taxon>
        <taxon>Actinomycetota</taxon>
        <taxon>Actinomycetes</taxon>
        <taxon>Micrococcales</taxon>
        <taxon>Microbacteriaceae</taxon>
        <taxon>Microbacterium</taxon>
    </lineage>
</organism>
<accession>A0A511AHB7</accession>
<dbReference type="InterPro" id="IPR036291">
    <property type="entry name" value="NAD(P)-bd_dom_sf"/>
</dbReference>
<name>A0A511AHB7_9MICO</name>